<reference evidence="1" key="1">
    <citation type="submission" date="2023-04" db="EMBL/GenBank/DDBJ databases">
        <title>Ambrosiozyma monospora NBRC 10751.</title>
        <authorList>
            <person name="Ichikawa N."/>
            <person name="Sato H."/>
            <person name="Tonouchi N."/>
        </authorList>
    </citation>
    <scope>NUCLEOTIDE SEQUENCE</scope>
    <source>
        <strain evidence="1">NBRC 10751</strain>
    </source>
</reference>
<gene>
    <name evidence="1" type="ORF">Amon02_001259300</name>
</gene>
<dbReference type="Proteomes" id="UP001165064">
    <property type="component" value="Unassembled WGS sequence"/>
</dbReference>
<accession>A0ACB5UAK8</accession>
<proteinExistence type="predicted"/>
<comment type="caution">
    <text evidence="1">The sequence shown here is derived from an EMBL/GenBank/DDBJ whole genome shotgun (WGS) entry which is preliminary data.</text>
</comment>
<evidence type="ECO:0000313" key="1">
    <source>
        <dbReference type="EMBL" id="GMF06179.1"/>
    </source>
</evidence>
<dbReference type="EMBL" id="BSXS01014925">
    <property type="protein sequence ID" value="GMF06179.1"/>
    <property type="molecule type" value="Genomic_DNA"/>
</dbReference>
<keyword evidence="2" id="KW-1185">Reference proteome</keyword>
<name>A0ACB5UAK8_AMBMO</name>
<sequence length="162" mass="17630">MDTPGPVLEFMIPQLSARQPKLVAANVKAMNDIYAAFGCSVCPPKIALDVLPKLFGHADRNVRSEAIKLSVTIRSYIGKTFDTLIMEKLKPAQQKELNKAFELIQGVPKPPRLLKSQQIQEAAATQNGDVEMADADADDGTGEMDEEDAALAAYNLVDPVDF</sequence>
<organism evidence="1 2">
    <name type="scientific">Ambrosiozyma monospora</name>
    <name type="common">Yeast</name>
    <name type="synonym">Endomycopsis monosporus</name>
    <dbReference type="NCBI Taxonomy" id="43982"/>
    <lineage>
        <taxon>Eukaryota</taxon>
        <taxon>Fungi</taxon>
        <taxon>Dikarya</taxon>
        <taxon>Ascomycota</taxon>
        <taxon>Saccharomycotina</taxon>
        <taxon>Pichiomycetes</taxon>
        <taxon>Pichiales</taxon>
        <taxon>Pichiaceae</taxon>
        <taxon>Ambrosiozyma</taxon>
    </lineage>
</organism>
<protein>
    <submittedName>
        <fullName evidence="1">Unnamed protein product</fullName>
    </submittedName>
</protein>
<evidence type="ECO:0000313" key="2">
    <source>
        <dbReference type="Proteomes" id="UP001165064"/>
    </source>
</evidence>